<proteinExistence type="predicted"/>
<dbReference type="EMBL" id="KN837126">
    <property type="protein sequence ID" value="KIJ42946.1"/>
    <property type="molecule type" value="Genomic_DNA"/>
</dbReference>
<dbReference type="AlphaFoldDB" id="A0A0C9VX51"/>
<organism evidence="2 3">
    <name type="scientific">Sphaerobolus stellatus (strain SS14)</name>
    <dbReference type="NCBI Taxonomy" id="990650"/>
    <lineage>
        <taxon>Eukaryota</taxon>
        <taxon>Fungi</taxon>
        <taxon>Dikarya</taxon>
        <taxon>Basidiomycota</taxon>
        <taxon>Agaricomycotina</taxon>
        <taxon>Agaricomycetes</taxon>
        <taxon>Phallomycetidae</taxon>
        <taxon>Geastrales</taxon>
        <taxon>Sphaerobolaceae</taxon>
        <taxon>Sphaerobolus</taxon>
    </lineage>
</organism>
<keyword evidence="3" id="KW-1185">Reference proteome</keyword>
<protein>
    <submittedName>
        <fullName evidence="2">Uncharacterized protein</fullName>
    </submittedName>
</protein>
<dbReference type="HOGENOM" id="CLU_2251780_0_0_1"/>
<dbReference type="Proteomes" id="UP000054279">
    <property type="component" value="Unassembled WGS sequence"/>
</dbReference>
<sequence>MLCKKAPPSSTYVAAASVCTPSKGLLDDELFVKRNGSILREREADESSSKGPWFILFKSITVMEGWYLSLFATYRKWPAPYPLDGHASLIASSTPCPTSSLPAG</sequence>
<name>A0A0C9VX51_SPHS4</name>
<evidence type="ECO:0000313" key="1">
    <source>
        <dbReference type="EMBL" id="KIJ39157.1"/>
    </source>
</evidence>
<accession>A0A0C9VX51</accession>
<reference evidence="2 3" key="1">
    <citation type="submission" date="2014-06" db="EMBL/GenBank/DDBJ databases">
        <title>Evolutionary Origins and Diversification of the Mycorrhizal Mutualists.</title>
        <authorList>
            <consortium name="DOE Joint Genome Institute"/>
            <consortium name="Mycorrhizal Genomics Consortium"/>
            <person name="Kohler A."/>
            <person name="Kuo A."/>
            <person name="Nagy L.G."/>
            <person name="Floudas D."/>
            <person name="Copeland A."/>
            <person name="Barry K.W."/>
            <person name="Cichocki N."/>
            <person name="Veneault-Fourrey C."/>
            <person name="LaButti K."/>
            <person name="Lindquist E.A."/>
            <person name="Lipzen A."/>
            <person name="Lundell T."/>
            <person name="Morin E."/>
            <person name="Murat C."/>
            <person name="Riley R."/>
            <person name="Ohm R."/>
            <person name="Sun H."/>
            <person name="Tunlid A."/>
            <person name="Henrissat B."/>
            <person name="Grigoriev I.V."/>
            <person name="Hibbett D.S."/>
            <person name="Martin F."/>
        </authorList>
    </citation>
    <scope>NUCLEOTIDE SEQUENCE [LARGE SCALE GENOMIC DNA]</scope>
    <source>
        <strain evidence="2 3">SS14</strain>
    </source>
</reference>
<gene>
    <name evidence="2" type="ORF">M422DRAFT_253735</name>
    <name evidence="1" type="ORF">M422DRAFT_258042</name>
</gene>
<evidence type="ECO:0000313" key="2">
    <source>
        <dbReference type="EMBL" id="KIJ42946.1"/>
    </source>
</evidence>
<dbReference type="EMBL" id="KN837154">
    <property type="protein sequence ID" value="KIJ39157.1"/>
    <property type="molecule type" value="Genomic_DNA"/>
</dbReference>
<evidence type="ECO:0000313" key="3">
    <source>
        <dbReference type="Proteomes" id="UP000054279"/>
    </source>
</evidence>